<reference evidence="1 2" key="1">
    <citation type="submission" date="2020-02" db="EMBL/GenBank/DDBJ databases">
        <authorList>
            <person name="Ferguson B K."/>
        </authorList>
    </citation>
    <scope>NUCLEOTIDE SEQUENCE [LARGE SCALE GENOMIC DNA]</scope>
</reference>
<gene>
    <name evidence="1" type="ORF">TBRA_LOCUS14317</name>
</gene>
<protein>
    <submittedName>
        <fullName evidence="1">Uncharacterized protein</fullName>
    </submittedName>
</protein>
<evidence type="ECO:0000313" key="2">
    <source>
        <dbReference type="Proteomes" id="UP000479190"/>
    </source>
</evidence>
<proteinExistence type="predicted"/>
<evidence type="ECO:0000313" key="1">
    <source>
        <dbReference type="EMBL" id="CAB0042713.1"/>
    </source>
</evidence>
<organism evidence="1 2">
    <name type="scientific">Trichogramma brassicae</name>
    <dbReference type="NCBI Taxonomy" id="86971"/>
    <lineage>
        <taxon>Eukaryota</taxon>
        <taxon>Metazoa</taxon>
        <taxon>Ecdysozoa</taxon>
        <taxon>Arthropoda</taxon>
        <taxon>Hexapoda</taxon>
        <taxon>Insecta</taxon>
        <taxon>Pterygota</taxon>
        <taxon>Neoptera</taxon>
        <taxon>Endopterygota</taxon>
        <taxon>Hymenoptera</taxon>
        <taxon>Apocrita</taxon>
        <taxon>Proctotrupomorpha</taxon>
        <taxon>Chalcidoidea</taxon>
        <taxon>Trichogrammatidae</taxon>
        <taxon>Trichogramma</taxon>
    </lineage>
</organism>
<keyword evidence="2" id="KW-1185">Reference proteome</keyword>
<dbReference type="Proteomes" id="UP000479190">
    <property type="component" value="Unassembled WGS sequence"/>
</dbReference>
<name>A0A6H5J3I1_9HYME</name>
<dbReference type="AlphaFoldDB" id="A0A6H5J3I1"/>
<dbReference type="EMBL" id="CADCXV010001216">
    <property type="protein sequence ID" value="CAB0042713.1"/>
    <property type="molecule type" value="Genomic_DNA"/>
</dbReference>
<accession>A0A6H5J3I1</accession>
<sequence length="116" mass="13241">MSSISLIFLAARRPTCAQVHEATHTHTHTHMPASLMIYTVRIAACTDDLEIEQLHTHTHYVRDAAAEGGRIDETNERRSRDLCVCSQFERQRDTADCRLPSICLSICVRKQRTIHI</sequence>